<sequence>MLIFVQIAAYRDFLLGSTLRDLLEKAGRPDNLRITICHQYHPDDVFNAELDVYRADSRFNIIDVPYNESGGLCWARNLIQQQYKGEEYTLQVDSHMRFIRNWDTVLIDMLLSLQQQGYPKPVLTTYPPHFDPAGFEYEDVPPNQIIFREFDRSGVFPIGWPAQIPDWETLTGPVPARFLAGGFTFSIGAFCQEILDDPHLYFMGEEINLAVRAYTHGYDLFHPHLNITWHYYSRRESPKHWEDHAATEAVEIHAMDRLRKFFESGEQSSYYDWGVYGLGNVRSLSDYEHYAGILLCKKQVQQYTLKHLPPPNPQVYHTQEEWQESFCCCVNNVLRIPRRVFVKDDYDAATITFVANQQEVYQRSLDANDIAGMLHSQTDDCMLDISFSCSHLPDTWCLSLHSASGGWNRKVRGRMPYFVAGLGNFAIKKCHVL</sequence>
<evidence type="ECO:0008006" key="3">
    <source>
        <dbReference type="Google" id="ProtNLM"/>
    </source>
</evidence>
<accession>A0A6B9ZQH8</accession>
<evidence type="ECO:0000313" key="1">
    <source>
        <dbReference type="EMBL" id="QHS63765.1"/>
    </source>
</evidence>
<evidence type="ECO:0000313" key="2">
    <source>
        <dbReference type="Proteomes" id="UP000476411"/>
    </source>
</evidence>
<dbReference type="PANTHER" id="PTHR34496">
    <property type="entry name" value="GLCNAC TRANSFERASE-RELATED"/>
    <property type="match status" value="1"/>
</dbReference>
<dbReference type="Pfam" id="PF11397">
    <property type="entry name" value="GlcNAc"/>
    <property type="match status" value="2"/>
</dbReference>
<dbReference type="SUPFAM" id="SSF53448">
    <property type="entry name" value="Nucleotide-diphospho-sugar transferases"/>
    <property type="match status" value="1"/>
</dbReference>
<dbReference type="KEGG" id="chih:GWR21_30550"/>
<dbReference type="Proteomes" id="UP000476411">
    <property type="component" value="Chromosome"/>
</dbReference>
<proteinExistence type="predicted"/>
<dbReference type="InterPro" id="IPR029044">
    <property type="entry name" value="Nucleotide-diphossugar_trans"/>
</dbReference>
<protein>
    <recommendedName>
        <fullName evidence="3">Glycosyltransferase</fullName>
    </recommendedName>
</protein>
<dbReference type="AlphaFoldDB" id="A0A6B9ZQH8"/>
<name>A0A6B9ZQH8_9BACT</name>
<dbReference type="PANTHER" id="PTHR34496:SF10">
    <property type="entry name" value="GLCNAC TRANSFERASE"/>
    <property type="match status" value="1"/>
</dbReference>
<dbReference type="RefSeq" id="WP_162335481.1">
    <property type="nucleotide sequence ID" value="NZ_CP048113.1"/>
</dbReference>
<organism evidence="1 2">
    <name type="scientific">Chitinophaga agri</name>
    <dbReference type="NCBI Taxonomy" id="2703787"/>
    <lineage>
        <taxon>Bacteria</taxon>
        <taxon>Pseudomonadati</taxon>
        <taxon>Bacteroidota</taxon>
        <taxon>Chitinophagia</taxon>
        <taxon>Chitinophagales</taxon>
        <taxon>Chitinophagaceae</taxon>
        <taxon>Chitinophaga</taxon>
    </lineage>
</organism>
<dbReference type="InterPro" id="IPR021067">
    <property type="entry name" value="Glycosyltransferase"/>
</dbReference>
<keyword evidence="2" id="KW-1185">Reference proteome</keyword>
<reference evidence="1 2" key="1">
    <citation type="submission" date="2020-01" db="EMBL/GenBank/DDBJ databases">
        <title>Complete genome sequence of Chitinophaga sp. H33E-04 isolated from quinoa roots.</title>
        <authorList>
            <person name="Weon H.-Y."/>
            <person name="Lee S.A."/>
        </authorList>
    </citation>
    <scope>NUCLEOTIDE SEQUENCE [LARGE SCALE GENOMIC DNA]</scope>
    <source>
        <strain evidence="1 2">H33E-04</strain>
    </source>
</reference>
<dbReference type="Gene3D" id="3.90.550.10">
    <property type="entry name" value="Spore Coat Polysaccharide Biosynthesis Protein SpsA, Chain A"/>
    <property type="match status" value="1"/>
</dbReference>
<gene>
    <name evidence="1" type="ORF">GWR21_30550</name>
</gene>
<dbReference type="EMBL" id="CP048113">
    <property type="protein sequence ID" value="QHS63765.1"/>
    <property type="molecule type" value="Genomic_DNA"/>
</dbReference>